<gene>
    <name evidence="2" type="ORF">FB384_005259</name>
</gene>
<organism evidence="2 3">
    <name type="scientific">Prauserella sediminis</name>
    <dbReference type="NCBI Taxonomy" id="577680"/>
    <lineage>
        <taxon>Bacteria</taxon>
        <taxon>Bacillati</taxon>
        <taxon>Actinomycetota</taxon>
        <taxon>Actinomycetes</taxon>
        <taxon>Pseudonocardiales</taxon>
        <taxon>Pseudonocardiaceae</taxon>
        <taxon>Prauserella</taxon>
        <taxon>Prauserella salsuginis group</taxon>
    </lineage>
</organism>
<accession>A0A839XYV5</accession>
<protein>
    <submittedName>
        <fullName evidence="2">Uncharacterized protein</fullName>
    </submittedName>
</protein>
<dbReference type="AlphaFoldDB" id="A0A839XYV5"/>
<name>A0A839XYV5_9PSEU</name>
<evidence type="ECO:0000256" key="1">
    <source>
        <dbReference type="SAM" id="MobiDB-lite"/>
    </source>
</evidence>
<keyword evidence="3" id="KW-1185">Reference proteome</keyword>
<evidence type="ECO:0000313" key="3">
    <source>
        <dbReference type="Proteomes" id="UP000564573"/>
    </source>
</evidence>
<dbReference type="RefSeq" id="WP_183787467.1">
    <property type="nucleotide sequence ID" value="NZ_JACIBS010000015.1"/>
</dbReference>
<proteinExistence type="predicted"/>
<dbReference type="Proteomes" id="UP000564573">
    <property type="component" value="Unassembled WGS sequence"/>
</dbReference>
<reference evidence="2 3" key="1">
    <citation type="submission" date="2020-08" db="EMBL/GenBank/DDBJ databases">
        <title>Sequencing the genomes of 1000 actinobacteria strains.</title>
        <authorList>
            <person name="Klenk H.-P."/>
        </authorList>
    </citation>
    <scope>NUCLEOTIDE SEQUENCE [LARGE SCALE GENOMIC DNA]</scope>
    <source>
        <strain evidence="2 3">DSM 45267</strain>
    </source>
</reference>
<evidence type="ECO:0000313" key="2">
    <source>
        <dbReference type="EMBL" id="MBB3666298.1"/>
    </source>
</evidence>
<dbReference type="EMBL" id="JACIBS010000015">
    <property type="protein sequence ID" value="MBB3666298.1"/>
    <property type="molecule type" value="Genomic_DNA"/>
</dbReference>
<sequence length="69" mass="7507">MPDRGMGVQHRTENGRDYVQSPSPTGCTVAIGGTDTARVDVLIIQSDIDKARKMANTLVEVVEPKVPQR</sequence>
<comment type="caution">
    <text evidence="2">The sequence shown here is derived from an EMBL/GenBank/DDBJ whole genome shotgun (WGS) entry which is preliminary data.</text>
</comment>
<feature type="region of interest" description="Disordered" evidence="1">
    <location>
        <begin position="1"/>
        <end position="25"/>
    </location>
</feature>